<dbReference type="SUPFAM" id="SSF57716">
    <property type="entry name" value="Glucocorticoid receptor-like (DNA-binding domain)"/>
    <property type="match status" value="1"/>
</dbReference>
<dbReference type="SMART" id="SM00399">
    <property type="entry name" value="ZnF_C4"/>
    <property type="match status" value="1"/>
</dbReference>
<dbReference type="InterPro" id="IPR013088">
    <property type="entry name" value="Znf_NHR/GATA"/>
</dbReference>
<dbReference type="PROSITE" id="PS51030">
    <property type="entry name" value="NUCLEAR_REC_DBD_2"/>
    <property type="match status" value="1"/>
</dbReference>
<feature type="compositionally biased region" description="Polar residues" evidence="9">
    <location>
        <begin position="430"/>
        <end position="440"/>
    </location>
</feature>
<evidence type="ECO:0000256" key="9">
    <source>
        <dbReference type="SAM" id="MobiDB-lite"/>
    </source>
</evidence>
<dbReference type="InterPro" id="IPR001628">
    <property type="entry name" value="Znf_hrmn_rcpt"/>
</dbReference>
<dbReference type="InterPro" id="IPR050234">
    <property type="entry name" value="Nuclear_hormone_rcpt_NR1"/>
</dbReference>
<dbReference type="InterPro" id="IPR035500">
    <property type="entry name" value="NHR-like_dom_sf"/>
</dbReference>
<dbReference type="EMBL" id="CAJPIZ010007244">
    <property type="protein sequence ID" value="CAG2110152.1"/>
    <property type="molecule type" value="Genomic_DNA"/>
</dbReference>
<keyword evidence="8" id="KW-0539">Nucleus</keyword>
<dbReference type="GO" id="GO:0000978">
    <property type="term" value="F:RNA polymerase II cis-regulatory region sequence-specific DNA binding"/>
    <property type="evidence" value="ECO:0007669"/>
    <property type="project" value="TreeGrafter"/>
</dbReference>
<dbReference type="EMBL" id="OC861819">
    <property type="protein sequence ID" value="CAD7629722.1"/>
    <property type="molecule type" value="Genomic_DNA"/>
</dbReference>
<dbReference type="GO" id="GO:0030154">
    <property type="term" value="P:cell differentiation"/>
    <property type="evidence" value="ECO:0007669"/>
    <property type="project" value="TreeGrafter"/>
</dbReference>
<dbReference type="GO" id="GO:0004879">
    <property type="term" value="F:nuclear receptor activity"/>
    <property type="evidence" value="ECO:0007669"/>
    <property type="project" value="TreeGrafter"/>
</dbReference>
<evidence type="ECO:0000256" key="2">
    <source>
        <dbReference type="ARBA" id="ARBA00022771"/>
    </source>
</evidence>
<dbReference type="SUPFAM" id="SSF52047">
    <property type="entry name" value="RNI-like"/>
    <property type="match status" value="1"/>
</dbReference>
<reference evidence="12" key="1">
    <citation type="submission" date="2020-11" db="EMBL/GenBank/DDBJ databases">
        <authorList>
            <person name="Tran Van P."/>
        </authorList>
    </citation>
    <scope>NUCLEOTIDE SEQUENCE</scope>
</reference>
<dbReference type="SMART" id="SM00430">
    <property type="entry name" value="HOLI"/>
    <property type="match status" value="1"/>
</dbReference>
<dbReference type="SUPFAM" id="SSF48508">
    <property type="entry name" value="Nuclear receptor ligand-binding domain"/>
    <property type="match status" value="1"/>
</dbReference>
<evidence type="ECO:0000313" key="12">
    <source>
        <dbReference type="EMBL" id="CAD7629722.1"/>
    </source>
</evidence>
<dbReference type="Gene3D" id="3.30.50.10">
    <property type="entry name" value="Erythroid Transcription Factor GATA-1, subunit A"/>
    <property type="match status" value="1"/>
</dbReference>
<accession>A0A7R9KUW3</accession>
<keyword evidence="6" id="KW-0804">Transcription</keyword>
<keyword evidence="7" id="KW-0675">Receptor</keyword>
<organism evidence="12">
    <name type="scientific">Medioppia subpectinata</name>
    <dbReference type="NCBI Taxonomy" id="1979941"/>
    <lineage>
        <taxon>Eukaryota</taxon>
        <taxon>Metazoa</taxon>
        <taxon>Ecdysozoa</taxon>
        <taxon>Arthropoda</taxon>
        <taxon>Chelicerata</taxon>
        <taxon>Arachnida</taxon>
        <taxon>Acari</taxon>
        <taxon>Acariformes</taxon>
        <taxon>Sarcoptiformes</taxon>
        <taxon>Oribatida</taxon>
        <taxon>Brachypylina</taxon>
        <taxon>Oppioidea</taxon>
        <taxon>Oppiidae</taxon>
        <taxon>Medioppia</taxon>
    </lineage>
</organism>
<dbReference type="GO" id="GO:0045944">
    <property type="term" value="P:positive regulation of transcription by RNA polymerase II"/>
    <property type="evidence" value="ECO:0007669"/>
    <property type="project" value="TreeGrafter"/>
</dbReference>
<dbReference type="Gene3D" id="1.10.565.10">
    <property type="entry name" value="Retinoid X Receptor"/>
    <property type="match status" value="1"/>
</dbReference>
<dbReference type="PANTHER" id="PTHR24082:SF283">
    <property type="entry name" value="NUCLEAR HORMONE RECEPTOR HR96"/>
    <property type="match status" value="1"/>
</dbReference>
<protein>
    <submittedName>
        <fullName evidence="12">Uncharacterized protein</fullName>
    </submittedName>
</protein>
<gene>
    <name evidence="12" type="ORF">OSB1V03_LOCUS10137</name>
</gene>
<keyword evidence="2" id="KW-0863">Zinc-finger</keyword>
<feature type="domain" description="Nuclear receptor" evidence="10">
    <location>
        <begin position="306"/>
        <end position="391"/>
    </location>
</feature>
<sequence length="791" mass="91561">IGVNQYKPRDDVIPNSYAFPVRYLETHSDGKACLLANKERILWLSQKLPNIKRLTIGPFDTNYKTLHDILEAFQSVNWLNMYGFKDTQFRQLGQLLSGRVTKCVANTHYKYCKGNIVGLIEEMKGLVKLVVWINNREDMAKLFNCLPQSIKSLDITSFTHNVLDLEMAENLMTSNARHLDYLYIDGLIITEEALEMINNGLDLKAFGYDLTGITGDNNEWHCLQSVAKKQTKLIYLSLNSSVFADYEYSEQWYRFPNVKTLDLFHCHISELAFEALMRCFPGLKTIVINHTEIVDETQEDECYCSTKTAVLCKQLNDFHNLSAIHLDRYNFCAISCESCKAFFRRNATKLDEYKCPFEDKCKVNVVTRKFCRKCRLRKCYAVGMKQEWILNDEEKELRKNKIEENRKIKEITDKKATKTKHPKQPAGSLSPPQTSTSGDTTADLFDTNSNTIISDDDIITNIMDIERYLTPNDNNNSADDMTVDTMTTIMTDNCGDGTGCSAGESADGDEISDRTYQKAVELELAVLPIPKPLDNCTALNEAERTRMAELFKVQAALNWKRLPDNKLVAETIDEVIKFFVSKFDIYVQHLVDTTKQLAAFQCLCENDKIALVKYSSLEILLMRTAINFNYENEYWTFIMDEENSIILKLDLLKSVKRDCYSYFRTFLHKFGSEWDSDPFIIDLLMPIILFNPERPNIIDKEYIKVQQQIYMYLLQRYLRLKYPSECETKAKFLRILNLLEYLQKLDEIHKLNYRETTDNPMDFGPIMREVFDIPAIDAIPAPELRVEAITQ</sequence>
<evidence type="ECO:0000256" key="3">
    <source>
        <dbReference type="ARBA" id="ARBA00022833"/>
    </source>
</evidence>
<feature type="region of interest" description="Disordered" evidence="9">
    <location>
        <begin position="408"/>
        <end position="446"/>
    </location>
</feature>
<dbReference type="PANTHER" id="PTHR24082">
    <property type="entry name" value="NUCLEAR HORMONE RECEPTOR"/>
    <property type="match status" value="1"/>
</dbReference>
<evidence type="ECO:0000313" key="13">
    <source>
        <dbReference type="Proteomes" id="UP000759131"/>
    </source>
</evidence>
<keyword evidence="5" id="KW-0238">DNA-binding</keyword>
<dbReference type="PROSITE" id="PS51843">
    <property type="entry name" value="NR_LBD"/>
    <property type="match status" value="1"/>
</dbReference>
<dbReference type="Gene3D" id="3.80.10.10">
    <property type="entry name" value="Ribonuclease Inhibitor"/>
    <property type="match status" value="1"/>
</dbReference>
<keyword evidence="1" id="KW-0479">Metal-binding</keyword>
<dbReference type="InterPro" id="IPR032675">
    <property type="entry name" value="LRR_dom_sf"/>
</dbReference>
<dbReference type="InterPro" id="IPR000536">
    <property type="entry name" value="Nucl_hrmn_rcpt_lig-bd"/>
</dbReference>
<evidence type="ECO:0000259" key="11">
    <source>
        <dbReference type="PROSITE" id="PS51843"/>
    </source>
</evidence>
<evidence type="ECO:0000256" key="8">
    <source>
        <dbReference type="ARBA" id="ARBA00023242"/>
    </source>
</evidence>
<feature type="non-terminal residue" evidence="12">
    <location>
        <position position="791"/>
    </location>
</feature>
<feature type="domain" description="NR LBD" evidence="11">
    <location>
        <begin position="542"/>
        <end position="772"/>
    </location>
</feature>
<dbReference type="AlphaFoldDB" id="A0A7R9KUW3"/>
<keyword evidence="3" id="KW-0862">Zinc</keyword>
<evidence type="ECO:0000256" key="4">
    <source>
        <dbReference type="ARBA" id="ARBA00023015"/>
    </source>
</evidence>
<name>A0A7R9KUW3_9ACAR</name>
<dbReference type="Pfam" id="PF00105">
    <property type="entry name" value="zf-C4"/>
    <property type="match status" value="1"/>
</dbReference>
<dbReference type="Proteomes" id="UP000759131">
    <property type="component" value="Unassembled WGS sequence"/>
</dbReference>
<keyword evidence="13" id="KW-1185">Reference proteome</keyword>
<dbReference type="OrthoDB" id="6508599at2759"/>
<proteinExistence type="predicted"/>
<dbReference type="GO" id="GO:0008270">
    <property type="term" value="F:zinc ion binding"/>
    <property type="evidence" value="ECO:0007669"/>
    <property type="project" value="UniProtKB-KW"/>
</dbReference>
<evidence type="ECO:0000256" key="5">
    <source>
        <dbReference type="ARBA" id="ARBA00023125"/>
    </source>
</evidence>
<evidence type="ECO:0000256" key="7">
    <source>
        <dbReference type="ARBA" id="ARBA00023170"/>
    </source>
</evidence>
<evidence type="ECO:0000259" key="10">
    <source>
        <dbReference type="PROSITE" id="PS51030"/>
    </source>
</evidence>
<keyword evidence="4" id="KW-0805">Transcription regulation</keyword>
<evidence type="ECO:0000256" key="1">
    <source>
        <dbReference type="ARBA" id="ARBA00022723"/>
    </source>
</evidence>
<dbReference type="PRINTS" id="PR00047">
    <property type="entry name" value="STROIDFINGER"/>
</dbReference>
<evidence type="ECO:0000256" key="6">
    <source>
        <dbReference type="ARBA" id="ARBA00023163"/>
    </source>
</evidence>
<dbReference type="GO" id="GO:0000122">
    <property type="term" value="P:negative regulation of transcription by RNA polymerase II"/>
    <property type="evidence" value="ECO:0007669"/>
    <property type="project" value="TreeGrafter"/>
</dbReference>